<reference evidence="1 2" key="1">
    <citation type="submission" date="2016-10" db="EMBL/GenBank/DDBJ databases">
        <title>Paenibacillus species isolates.</title>
        <authorList>
            <person name="Beno S.M."/>
        </authorList>
    </citation>
    <scope>NUCLEOTIDE SEQUENCE [LARGE SCALE GENOMIC DNA]</scope>
    <source>
        <strain evidence="1 2">FSL H7-0604</strain>
    </source>
</reference>
<evidence type="ECO:0000313" key="1">
    <source>
        <dbReference type="EMBL" id="OMD30061.1"/>
    </source>
</evidence>
<comment type="caution">
    <text evidence="1">The sequence shown here is derived from an EMBL/GenBank/DDBJ whole genome shotgun (WGS) entry which is preliminary data.</text>
</comment>
<dbReference type="NCBIfam" id="TIGR01637">
    <property type="entry name" value="phage_arpU"/>
    <property type="match status" value="1"/>
</dbReference>
<dbReference type="EMBL" id="MKQP01000027">
    <property type="protein sequence ID" value="OMD30061.1"/>
    <property type="molecule type" value="Genomic_DNA"/>
</dbReference>
<dbReference type="RefSeq" id="WP_076179321.1">
    <property type="nucleotide sequence ID" value="NZ_JARLKA010000019.1"/>
</dbReference>
<accession>A0A1R0X633</accession>
<proteinExistence type="predicted"/>
<dbReference type="InterPro" id="IPR006524">
    <property type="entry name" value="ArpU-like"/>
</dbReference>
<gene>
    <name evidence="1" type="ORF">BJP51_21135</name>
</gene>
<sequence>MQQSFLPEIDRERTQAAVEAAFDKYRENKFLTFEEREAATTAAWSTTPRSDTGTTSDQTANIAIHNVDSLAARKEYCERIERIVNRLPRMESFLIKERYIITEYDYITDQKI</sequence>
<evidence type="ECO:0000313" key="2">
    <source>
        <dbReference type="Proteomes" id="UP000187465"/>
    </source>
</evidence>
<dbReference type="Proteomes" id="UP000187465">
    <property type="component" value="Unassembled WGS sequence"/>
</dbReference>
<protein>
    <submittedName>
        <fullName evidence="1">Uncharacterized protein</fullName>
    </submittedName>
</protein>
<organism evidence="1 2">
    <name type="scientific">Paenibacillus odorifer</name>
    <dbReference type="NCBI Taxonomy" id="189426"/>
    <lineage>
        <taxon>Bacteria</taxon>
        <taxon>Bacillati</taxon>
        <taxon>Bacillota</taxon>
        <taxon>Bacilli</taxon>
        <taxon>Bacillales</taxon>
        <taxon>Paenibacillaceae</taxon>
        <taxon>Paenibacillus</taxon>
    </lineage>
</organism>
<dbReference type="AlphaFoldDB" id="A0A1R0X633"/>
<name>A0A1R0X633_9BACL</name>